<gene>
    <name evidence="2" type="ORF">APHNP_1828</name>
</gene>
<comment type="caution">
    <text evidence="2">The sequence shown here is derived from an EMBL/GenBank/DDBJ whole genome shotgun (WGS) entry which is preliminary data.</text>
</comment>
<keyword evidence="1" id="KW-1133">Transmembrane helix</keyword>
<proteinExistence type="predicted"/>
<evidence type="ECO:0000313" key="2">
    <source>
        <dbReference type="EMBL" id="KJV66598.1"/>
    </source>
</evidence>
<dbReference type="EMBL" id="LANW01000001">
    <property type="protein sequence ID" value="KJV66598.1"/>
    <property type="molecule type" value="Genomic_DNA"/>
</dbReference>
<accession>A0A0F3NEW2</accession>
<evidence type="ECO:0000313" key="3">
    <source>
        <dbReference type="Proteomes" id="UP000033385"/>
    </source>
</evidence>
<sequence length="40" mass="4752">MLSYEFLKKHRLAYTSVVVFLFHEALECCMYINAPQRALD</sequence>
<keyword evidence="1" id="KW-0812">Transmembrane</keyword>
<keyword evidence="1" id="KW-0472">Membrane</keyword>
<evidence type="ECO:0000256" key="1">
    <source>
        <dbReference type="SAM" id="Phobius"/>
    </source>
</evidence>
<dbReference type="PATRIC" id="fig|1359153.3.peg.1873"/>
<feature type="transmembrane region" description="Helical" evidence="1">
    <location>
        <begin position="12"/>
        <end position="34"/>
    </location>
</feature>
<dbReference type="AlphaFoldDB" id="A0A0F3NEW2"/>
<name>A0A0F3NEW2_ANAPH</name>
<protein>
    <submittedName>
        <fullName evidence="2">Uncharacterized protein</fullName>
    </submittedName>
</protein>
<organism evidence="2 3">
    <name type="scientific">Anaplasma phagocytophilum str. ApNP</name>
    <dbReference type="NCBI Taxonomy" id="1359153"/>
    <lineage>
        <taxon>Bacteria</taxon>
        <taxon>Pseudomonadati</taxon>
        <taxon>Pseudomonadota</taxon>
        <taxon>Alphaproteobacteria</taxon>
        <taxon>Rickettsiales</taxon>
        <taxon>Anaplasmataceae</taxon>
        <taxon>Anaplasma</taxon>
        <taxon>phagocytophilum group</taxon>
    </lineage>
</organism>
<dbReference type="Proteomes" id="UP000033385">
    <property type="component" value="Unassembled WGS sequence"/>
</dbReference>
<reference evidence="2 3" key="1">
    <citation type="submission" date="2015-01" db="EMBL/GenBank/DDBJ databases">
        <title>Genome Sequencing of Rickettsiales.</title>
        <authorList>
            <person name="Daugherty S.C."/>
            <person name="Su Q."/>
            <person name="Abolude K."/>
            <person name="Beier-Sexton M."/>
            <person name="Carlyon J.A."/>
            <person name="Carter R."/>
            <person name="Day N.P."/>
            <person name="Dumler S.J."/>
            <person name="Dyachenko V."/>
            <person name="Godinez A."/>
            <person name="Kurtti T.J."/>
            <person name="Lichay M."/>
            <person name="Mullins K.E."/>
            <person name="Ott S."/>
            <person name="Pappas-Brown V."/>
            <person name="Paris D.H."/>
            <person name="Patel P."/>
            <person name="Richards A.L."/>
            <person name="Sadzewicz L."/>
            <person name="Sears K."/>
            <person name="Seidman D."/>
            <person name="Sengamalay N."/>
            <person name="Stenos J."/>
            <person name="Tallon L.J."/>
            <person name="Vincent G."/>
            <person name="Fraser C.M."/>
            <person name="Munderloh U."/>
            <person name="Dunning-Hotopp J.C."/>
        </authorList>
    </citation>
    <scope>NUCLEOTIDE SEQUENCE [LARGE SCALE GENOMIC DNA]</scope>
    <source>
        <strain evidence="2 3">ApNP</strain>
    </source>
</reference>